<evidence type="ECO:0000313" key="2">
    <source>
        <dbReference type="EMBL" id="AYM52684.1"/>
    </source>
</evidence>
<keyword evidence="1" id="KW-1133">Transmembrane helix</keyword>
<organism evidence="2">
    <name type="scientific">Aggregicoccus edonensis</name>
    <dbReference type="NCBI Taxonomy" id="1450165"/>
    <lineage>
        <taxon>Bacteria</taxon>
        <taxon>Pseudomonadati</taxon>
        <taxon>Myxococcota</taxon>
        <taxon>Myxococcia</taxon>
        <taxon>Myxococcales</taxon>
        <taxon>Cystobacterineae</taxon>
        <taxon>Myxococcaceae</taxon>
        <taxon>Aggregicoccus</taxon>
    </lineage>
</organism>
<evidence type="ECO:0008006" key="3">
    <source>
        <dbReference type="Google" id="ProtNLM"/>
    </source>
</evidence>
<dbReference type="NCBIfam" id="TIGR02532">
    <property type="entry name" value="IV_pilin_GFxxxE"/>
    <property type="match status" value="1"/>
</dbReference>
<accession>A0A3Q8I1T8</accession>
<dbReference type="InterPro" id="IPR012902">
    <property type="entry name" value="N_methyl_site"/>
</dbReference>
<dbReference type="AlphaFoldDB" id="A0A3Q8I1T8"/>
<reference evidence="2" key="1">
    <citation type="journal article" date="2018" name="J. Ind. Microbiol. Biotechnol.">
        <title>Genome mining reveals uncommon alkylpyrones as type III PKS products from myxobacteria.</title>
        <authorList>
            <person name="Hug J.J."/>
            <person name="Panter F."/>
            <person name="Krug D."/>
            <person name="Muller R."/>
        </authorList>
    </citation>
    <scope>NUCLEOTIDE SEQUENCE</scope>
    <source>
        <strain evidence="2">MCy10622</strain>
    </source>
</reference>
<dbReference type="PROSITE" id="PS00409">
    <property type="entry name" value="PROKAR_NTER_METHYL"/>
    <property type="match status" value="1"/>
</dbReference>
<dbReference type="Pfam" id="PF07963">
    <property type="entry name" value="N_methyl"/>
    <property type="match status" value="1"/>
</dbReference>
<dbReference type="SUPFAM" id="SSF54523">
    <property type="entry name" value="Pili subunits"/>
    <property type="match status" value="1"/>
</dbReference>
<keyword evidence="1" id="KW-0812">Transmembrane</keyword>
<proteinExistence type="predicted"/>
<dbReference type="Gene3D" id="3.30.700.10">
    <property type="entry name" value="Glycoprotein, Type 4 Pilin"/>
    <property type="match status" value="1"/>
</dbReference>
<dbReference type="InterPro" id="IPR045584">
    <property type="entry name" value="Pilin-like"/>
</dbReference>
<feature type="transmembrane region" description="Helical" evidence="1">
    <location>
        <begin position="12"/>
        <end position="37"/>
    </location>
</feature>
<dbReference type="EMBL" id="MH908881">
    <property type="protein sequence ID" value="AYM52684.1"/>
    <property type="molecule type" value="Genomic_DNA"/>
</dbReference>
<name>A0A3Q8I1T8_9BACT</name>
<sequence>MLARNRLAHRGFTLVEVMVAVAILAILAMLAATFMVFGTGRARLNNAAFEVTAMLSVAQIRATSTGVPHYAVFFQEGARAGVYLLERADDPLAPVDWKTADLTNALEKVGGTVRDRILLATSDTAAVDFAVLDSATLPISALPEPFAAIPLTPGGSSTPLAKACSFCVAGGVGGTRGVLRFNPDGTVRVMTTQAPGGGVIALTPNTEQQRNLHTRLVVISAPAGVFRVF</sequence>
<keyword evidence="1" id="KW-0472">Membrane</keyword>
<evidence type="ECO:0000256" key="1">
    <source>
        <dbReference type="SAM" id="Phobius"/>
    </source>
</evidence>
<protein>
    <recommendedName>
        <fullName evidence="3">Prepilin-type N-terminal cleavage/methylation domain-containing protein</fullName>
    </recommendedName>
</protein>